<protein>
    <submittedName>
        <fullName evidence="2">Uncharacterized protein</fullName>
    </submittedName>
</protein>
<evidence type="ECO:0000313" key="2">
    <source>
        <dbReference type="WBParaSite" id="nRc.2.0.1.t14568-RA"/>
    </source>
</evidence>
<keyword evidence="1" id="KW-1185">Reference proteome</keyword>
<dbReference type="WBParaSite" id="nRc.2.0.1.t14568-RA">
    <property type="protein sequence ID" value="nRc.2.0.1.t14568-RA"/>
    <property type="gene ID" value="nRc.2.0.1.g14568"/>
</dbReference>
<reference evidence="2" key="1">
    <citation type="submission" date="2022-11" db="UniProtKB">
        <authorList>
            <consortium name="WormBaseParasite"/>
        </authorList>
    </citation>
    <scope>IDENTIFICATION</scope>
</reference>
<name>A0A915IM77_ROMCU</name>
<sequence length="65" mass="7437">MPLLSFMPCLTTGIIGSQTVDAKCSPSMMLKMTTRILKYSKEEYIFKIMNYSIPLVRYLDCICCT</sequence>
<organism evidence="1 2">
    <name type="scientific">Romanomermis culicivorax</name>
    <name type="common">Nematode worm</name>
    <dbReference type="NCBI Taxonomy" id="13658"/>
    <lineage>
        <taxon>Eukaryota</taxon>
        <taxon>Metazoa</taxon>
        <taxon>Ecdysozoa</taxon>
        <taxon>Nematoda</taxon>
        <taxon>Enoplea</taxon>
        <taxon>Dorylaimia</taxon>
        <taxon>Mermithida</taxon>
        <taxon>Mermithoidea</taxon>
        <taxon>Mermithidae</taxon>
        <taxon>Romanomermis</taxon>
    </lineage>
</organism>
<dbReference type="Proteomes" id="UP000887565">
    <property type="component" value="Unplaced"/>
</dbReference>
<accession>A0A915IM77</accession>
<dbReference type="AlphaFoldDB" id="A0A915IM77"/>
<evidence type="ECO:0000313" key="1">
    <source>
        <dbReference type="Proteomes" id="UP000887565"/>
    </source>
</evidence>
<proteinExistence type="predicted"/>